<dbReference type="GO" id="GO:0006950">
    <property type="term" value="P:response to stress"/>
    <property type="evidence" value="ECO:0007669"/>
    <property type="project" value="TreeGrafter"/>
</dbReference>
<dbReference type="SUPFAM" id="SSF46785">
    <property type="entry name" value="Winged helix' DNA-binding domain"/>
    <property type="match status" value="1"/>
</dbReference>
<organism evidence="5 6">
    <name type="scientific">Corynebacterium phocae</name>
    <dbReference type="NCBI Taxonomy" id="161895"/>
    <lineage>
        <taxon>Bacteria</taxon>
        <taxon>Bacillati</taxon>
        <taxon>Actinomycetota</taxon>
        <taxon>Actinomycetes</taxon>
        <taxon>Mycobacteriales</taxon>
        <taxon>Corynebacteriaceae</taxon>
        <taxon>Corynebacterium</taxon>
    </lineage>
</organism>
<dbReference type="RefSeq" id="WP_075736098.1">
    <property type="nucleotide sequence ID" value="NZ_CP009249.1"/>
</dbReference>
<sequence length="162" mass="18061">MSEETAPSPASREKALEVAIDLQPAMNKLVVIFQRSTEGSRLTTSQVSIMNQLRKRGPSRVSVIAQAELIRMPTASNALYHLETRGLVERMRDTTDRRGVLVTLTEAGHAELAAVSRERAKALAEILQWLSPEELSNAREVARLINKLAEVYDPQQISQKEK</sequence>
<dbReference type="InterPro" id="IPR023187">
    <property type="entry name" value="Tscrpt_reg_MarR-type_CS"/>
</dbReference>
<dbReference type="GO" id="GO:0003700">
    <property type="term" value="F:DNA-binding transcription factor activity"/>
    <property type="evidence" value="ECO:0007669"/>
    <property type="project" value="InterPro"/>
</dbReference>
<evidence type="ECO:0000313" key="6">
    <source>
        <dbReference type="Proteomes" id="UP000185491"/>
    </source>
</evidence>
<gene>
    <name evidence="5" type="ORF">CPHO_11875</name>
</gene>
<evidence type="ECO:0000256" key="1">
    <source>
        <dbReference type="ARBA" id="ARBA00023015"/>
    </source>
</evidence>
<dbReference type="PROSITE" id="PS50995">
    <property type="entry name" value="HTH_MARR_2"/>
    <property type="match status" value="1"/>
</dbReference>
<dbReference type="PANTHER" id="PTHR33164">
    <property type="entry name" value="TRANSCRIPTIONAL REGULATOR, MARR FAMILY"/>
    <property type="match status" value="1"/>
</dbReference>
<dbReference type="InterPro" id="IPR036388">
    <property type="entry name" value="WH-like_DNA-bd_sf"/>
</dbReference>
<evidence type="ECO:0000313" key="5">
    <source>
        <dbReference type="EMBL" id="APT93473.1"/>
    </source>
</evidence>
<keyword evidence="6" id="KW-1185">Reference proteome</keyword>
<dbReference type="PRINTS" id="PR00598">
    <property type="entry name" value="HTHMARR"/>
</dbReference>
<accession>A0A1L7D656</accession>
<evidence type="ECO:0000259" key="4">
    <source>
        <dbReference type="PROSITE" id="PS50995"/>
    </source>
</evidence>
<feature type="domain" description="HTH marR-type" evidence="4">
    <location>
        <begin position="15"/>
        <end position="153"/>
    </location>
</feature>
<dbReference type="InterPro" id="IPR039422">
    <property type="entry name" value="MarR/SlyA-like"/>
</dbReference>
<dbReference type="STRING" id="161895.CPHO_11875"/>
<keyword evidence="2" id="KW-0238">DNA-binding</keyword>
<keyword evidence="3" id="KW-0804">Transcription</keyword>
<dbReference type="AlphaFoldDB" id="A0A1L7D656"/>
<evidence type="ECO:0000256" key="3">
    <source>
        <dbReference type="ARBA" id="ARBA00023163"/>
    </source>
</evidence>
<dbReference type="InterPro" id="IPR036390">
    <property type="entry name" value="WH_DNA-bd_sf"/>
</dbReference>
<protein>
    <submittedName>
        <fullName evidence="5">Transcriptional regulator</fullName>
    </submittedName>
</protein>
<dbReference type="PANTHER" id="PTHR33164:SF99">
    <property type="entry name" value="MARR FAMILY REGULATORY PROTEIN"/>
    <property type="match status" value="1"/>
</dbReference>
<dbReference type="SMART" id="SM00347">
    <property type="entry name" value="HTH_MARR"/>
    <property type="match status" value="1"/>
</dbReference>
<evidence type="ECO:0000256" key="2">
    <source>
        <dbReference type="ARBA" id="ARBA00023125"/>
    </source>
</evidence>
<dbReference type="KEGG" id="cpho:CPHO_11875"/>
<dbReference type="InterPro" id="IPR000835">
    <property type="entry name" value="HTH_MarR-typ"/>
</dbReference>
<dbReference type="OrthoDB" id="3216907at2"/>
<dbReference type="EMBL" id="CP009249">
    <property type="protein sequence ID" value="APT93473.1"/>
    <property type="molecule type" value="Genomic_DNA"/>
</dbReference>
<name>A0A1L7D656_9CORY</name>
<dbReference type="Gene3D" id="1.10.10.10">
    <property type="entry name" value="Winged helix-like DNA-binding domain superfamily/Winged helix DNA-binding domain"/>
    <property type="match status" value="1"/>
</dbReference>
<dbReference type="PROSITE" id="PS01117">
    <property type="entry name" value="HTH_MARR_1"/>
    <property type="match status" value="1"/>
</dbReference>
<reference evidence="5 6" key="1">
    <citation type="submission" date="2014-08" db="EMBL/GenBank/DDBJ databases">
        <title>Complete genome sequence of Corynebacterium phocae M408/89/1(T)(=DSM 44612(T)), isolated from the common seal (Phoca vitulina).</title>
        <authorList>
            <person name="Ruckert C."/>
            <person name="Albersmeier A."/>
            <person name="Winkler A."/>
            <person name="Kalinowski J."/>
        </authorList>
    </citation>
    <scope>NUCLEOTIDE SEQUENCE [LARGE SCALE GENOMIC DNA]</scope>
    <source>
        <strain evidence="5 6">M408/89/1</strain>
    </source>
</reference>
<proteinExistence type="predicted"/>
<dbReference type="Pfam" id="PF01047">
    <property type="entry name" value="MarR"/>
    <property type="match status" value="1"/>
</dbReference>
<dbReference type="GO" id="GO:0003677">
    <property type="term" value="F:DNA binding"/>
    <property type="evidence" value="ECO:0007669"/>
    <property type="project" value="UniProtKB-KW"/>
</dbReference>
<keyword evidence="1" id="KW-0805">Transcription regulation</keyword>
<dbReference type="Proteomes" id="UP000185491">
    <property type="component" value="Chromosome"/>
</dbReference>